<comment type="caution">
    <text evidence="3">The sequence shown here is derived from an EMBL/GenBank/DDBJ whole genome shotgun (WGS) entry which is preliminary data.</text>
</comment>
<dbReference type="Proteomes" id="UP001267878">
    <property type="component" value="Unassembled WGS sequence"/>
</dbReference>
<evidence type="ECO:0000256" key="2">
    <source>
        <dbReference type="SAM" id="SignalP"/>
    </source>
</evidence>
<feature type="chain" id="PRO_5046039259" evidence="2">
    <location>
        <begin position="20"/>
        <end position="289"/>
    </location>
</feature>
<proteinExistence type="predicted"/>
<dbReference type="RefSeq" id="WP_310055826.1">
    <property type="nucleotide sequence ID" value="NZ_JAVDVW010000002.1"/>
</dbReference>
<reference evidence="3 4" key="1">
    <citation type="submission" date="2023-07" db="EMBL/GenBank/DDBJ databases">
        <title>Sorghum-associated microbial communities from plants grown in Nebraska, USA.</title>
        <authorList>
            <person name="Schachtman D."/>
        </authorList>
    </citation>
    <scope>NUCLEOTIDE SEQUENCE [LARGE SCALE GENOMIC DNA]</scope>
    <source>
        <strain evidence="3 4">BE187</strain>
    </source>
</reference>
<gene>
    <name evidence="3" type="ORF">J2X04_003098</name>
</gene>
<feature type="region of interest" description="Disordered" evidence="1">
    <location>
        <begin position="259"/>
        <end position="289"/>
    </location>
</feature>
<evidence type="ECO:0000256" key="1">
    <source>
        <dbReference type="SAM" id="MobiDB-lite"/>
    </source>
</evidence>
<keyword evidence="4" id="KW-1185">Reference proteome</keyword>
<evidence type="ECO:0000313" key="4">
    <source>
        <dbReference type="Proteomes" id="UP001267878"/>
    </source>
</evidence>
<organism evidence="3 4">
    <name type="scientific">Agrilutibacter niabensis</name>
    <dbReference type="NCBI Taxonomy" id="380628"/>
    <lineage>
        <taxon>Bacteria</taxon>
        <taxon>Pseudomonadati</taxon>
        <taxon>Pseudomonadota</taxon>
        <taxon>Gammaproteobacteria</taxon>
        <taxon>Lysobacterales</taxon>
        <taxon>Lysobacteraceae</taxon>
        <taxon>Agrilutibacter</taxon>
    </lineage>
</organism>
<evidence type="ECO:0000313" key="3">
    <source>
        <dbReference type="EMBL" id="MDR7100717.1"/>
    </source>
</evidence>
<sequence>MKKTMLACALMAATFSVAAKDKLIPLADADAALLKDKTVALTVHPRPSFSAMTAGKASFGLLGAAAMISAGNKLVDENHVQDPAEILRANLSAALHDIHGVTVLAPDTAPTKASKPKELAALHPEADYVLDVRSGGWMYAYYPTKWGTYWVGYSVQVQLVDTKTGRQVSNAACNAHTRDNANPPSLDQLHADQAKLLKAVTTSLGWTCVQTLAKDQFHFAPEQVAAIPAEYVNPLAGIQTPVATDTASAAMPTDAAAAAAPAADTAVKSEGASAPATADGAATGNDGTR</sequence>
<feature type="signal peptide" evidence="2">
    <location>
        <begin position="1"/>
        <end position="19"/>
    </location>
</feature>
<accession>A0ABU1VTA4</accession>
<keyword evidence="2" id="KW-0732">Signal</keyword>
<protein>
    <submittedName>
        <fullName evidence="3">Uncharacterized protein</fullName>
    </submittedName>
</protein>
<dbReference type="EMBL" id="JAVDVW010000002">
    <property type="protein sequence ID" value="MDR7100717.1"/>
    <property type="molecule type" value="Genomic_DNA"/>
</dbReference>
<name>A0ABU1VTA4_9GAMM</name>